<evidence type="ECO:0000313" key="2">
    <source>
        <dbReference type="EMBL" id="CAL6005164.1"/>
    </source>
</evidence>
<protein>
    <submittedName>
        <fullName evidence="2">Hypothetical_protein</fullName>
    </submittedName>
</protein>
<evidence type="ECO:0000313" key="3">
    <source>
        <dbReference type="Proteomes" id="UP001642409"/>
    </source>
</evidence>
<dbReference type="EMBL" id="CAXDID020000050">
    <property type="protein sequence ID" value="CAL6005164.1"/>
    <property type="molecule type" value="Genomic_DNA"/>
</dbReference>
<comment type="caution">
    <text evidence="1">The sequence shown here is derived from an EMBL/GenBank/DDBJ whole genome shotgun (WGS) entry which is preliminary data.</text>
</comment>
<reference evidence="2 3" key="2">
    <citation type="submission" date="2024-07" db="EMBL/GenBank/DDBJ databases">
        <authorList>
            <person name="Akdeniz Z."/>
        </authorList>
    </citation>
    <scope>NUCLEOTIDE SEQUENCE [LARGE SCALE GENOMIC DNA]</scope>
</reference>
<evidence type="ECO:0000313" key="1">
    <source>
        <dbReference type="EMBL" id="CAI9957534.1"/>
    </source>
</evidence>
<reference evidence="1" key="1">
    <citation type="submission" date="2023-06" db="EMBL/GenBank/DDBJ databases">
        <authorList>
            <person name="Kurt Z."/>
        </authorList>
    </citation>
    <scope>NUCLEOTIDE SEQUENCE</scope>
</reference>
<keyword evidence="3" id="KW-1185">Reference proteome</keyword>
<dbReference type="EMBL" id="CATOUU010000889">
    <property type="protein sequence ID" value="CAI9957534.1"/>
    <property type="molecule type" value="Genomic_DNA"/>
</dbReference>
<sequence>MQQKNDKTSPNQSDQISKEQLKKNILNYKLKKQNQNNFFVQQILIVIQDITTCLPENTSFEDIKQLVQKLQSILEYSELQGQYEIRLKHILMLLNTLSNSIIKNCDIKLEISLFCFGDSLLPLPAYQIRNIISKNIQSSFIMFKSIPKSGKTILISGMLAQISSKNKKRFYYSII</sequence>
<name>A0AA86UIX2_9EUKA</name>
<accession>A0AA86UIX2</accession>
<proteinExistence type="predicted"/>
<dbReference type="Proteomes" id="UP001642409">
    <property type="component" value="Unassembled WGS sequence"/>
</dbReference>
<gene>
    <name evidence="2" type="ORF">HINF_LOCUS19237</name>
    <name evidence="1" type="ORF">HINF_LOCUS45179</name>
</gene>
<dbReference type="AlphaFoldDB" id="A0AA86UIX2"/>
<organism evidence="1">
    <name type="scientific">Hexamita inflata</name>
    <dbReference type="NCBI Taxonomy" id="28002"/>
    <lineage>
        <taxon>Eukaryota</taxon>
        <taxon>Metamonada</taxon>
        <taxon>Diplomonadida</taxon>
        <taxon>Hexamitidae</taxon>
        <taxon>Hexamitinae</taxon>
        <taxon>Hexamita</taxon>
    </lineage>
</organism>